<organism evidence="1 2">
    <name type="scientific">Bos indicus x Bos taurus</name>
    <name type="common">Hybrid cattle</name>
    <dbReference type="NCBI Taxonomy" id="30522"/>
    <lineage>
        <taxon>Eukaryota</taxon>
        <taxon>Metazoa</taxon>
        <taxon>Chordata</taxon>
        <taxon>Craniata</taxon>
        <taxon>Vertebrata</taxon>
        <taxon>Euteleostomi</taxon>
        <taxon>Mammalia</taxon>
        <taxon>Eutheria</taxon>
        <taxon>Laurasiatheria</taxon>
        <taxon>Artiodactyla</taxon>
        <taxon>Ruminantia</taxon>
        <taxon>Pecora</taxon>
        <taxon>Bovidae</taxon>
        <taxon>Bovinae</taxon>
        <taxon>Bos</taxon>
    </lineage>
</organism>
<name>A0A4W2ID74_BOBOX</name>
<reference evidence="1 2" key="1">
    <citation type="submission" date="2018-11" db="EMBL/GenBank/DDBJ databases">
        <title>Haplotype-resolved cattle genomes.</title>
        <authorList>
            <person name="Low W.Y."/>
            <person name="Tearle R."/>
            <person name="Bickhart D.M."/>
            <person name="Rosen B.D."/>
            <person name="Koren S."/>
            <person name="Rhie A."/>
            <person name="Hiendleder S."/>
            <person name="Phillippy A.M."/>
            <person name="Smith T.P.L."/>
            <person name="Williams J.L."/>
        </authorList>
    </citation>
    <scope>NUCLEOTIDE SEQUENCE [LARGE SCALE GENOMIC DNA]</scope>
</reference>
<dbReference type="Proteomes" id="UP000429181">
    <property type="component" value="Chromosome 1"/>
</dbReference>
<evidence type="ECO:0008006" key="3">
    <source>
        <dbReference type="Google" id="ProtNLM"/>
    </source>
</evidence>
<dbReference type="PANTHER" id="PTHR47027:SF8">
    <property type="entry name" value="RIBONUCLEASE H"/>
    <property type="match status" value="1"/>
</dbReference>
<sequence length="148" mass="17103">MAESKKELKSLLMKVKEETEKAGLKLNIQKTKVMASGPITSWQIEGETVTDFIFLGSKITADGDCSREIKRRLLLGRKVMTNLDNLLKSRDITLLTKVHQVKAMIFPEVMYGCESQTIKKAEQPRITAFELWHWRRLLRSHWTARKSN</sequence>
<dbReference type="AlphaFoldDB" id="A0A4W2ID74"/>
<protein>
    <recommendedName>
        <fullName evidence="3">Reverse transcriptase domain-containing protein</fullName>
    </recommendedName>
</protein>
<evidence type="ECO:0000313" key="2">
    <source>
        <dbReference type="Proteomes" id="UP000429181"/>
    </source>
</evidence>
<dbReference type="GeneTree" id="ENSGT01150000287021"/>
<dbReference type="Ensembl" id="ENSBIXT00005034242.1">
    <property type="protein sequence ID" value="ENSBIXP00005040964.1"/>
    <property type="gene ID" value="ENSBIXG00005023775.1"/>
</dbReference>
<accession>A0A4W2ID74</accession>
<evidence type="ECO:0000313" key="1">
    <source>
        <dbReference type="Ensembl" id="ENSBIXP00005040964.1"/>
    </source>
</evidence>
<reference evidence="1" key="2">
    <citation type="submission" date="2025-08" db="UniProtKB">
        <authorList>
            <consortium name="Ensembl"/>
        </authorList>
    </citation>
    <scope>IDENTIFICATION</scope>
</reference>
<dbReference type="PANTHER" id="PTHR47027">
    <property type="entry name" value="REVERSE TRANSCRIPTASE DOMAIN-CONTAINING PROTEIN"/>
    <property type="match status" value="1"/>
</dbReference>
<proteinExistence type="predicted"/>